<dbReference type="KEGG" id="lsf:I8J32_004260"/>
<name>A0A974Y2C9_9GAMM</name>
<dbReference type="Proteomes" id="UP000639274">
    <property type="component" value="Chromosome"/>
</dbReference>
<evidence type="ECO:0000313" key="2">
    <source>
        <dbReference type="Proteomes" id="UP000639274"/>
    </source>
</evidence>
<organism evidence="1 2">
    <name type="scientific">Agrilutibacter solisilvae</name>
    <dbReference type="NCBI Taxonomy" id="2763317"/>
    <lineage>
        <taxon>Bacteria</taxon>
        <taxon>Pseudomonadati</taxon>
        <taxon>Pseudomonadota</taxon>
        <taxon>Gammaproteobacteria</taxon>
        <taxon>Lysobacterales</taxon>
        <taxon>Lysobacteraceae</taxon>
        <taxon>Agrilutibacter</taxon>
    </lineage>
</organism>
<evidence type="ECO:0000313" key="1">
    <source>
        <dbReference type="EMBL" id="QSX79948.1"/>
    </source>
</evidence>
<protein>
    <submittedName>
        <fullName evidence="1">Uncharacterized protein</fullName>
    </submittedName>
</protein>
<accession>A0A974Y2C9</accession>
<reference evidence="1 2" key="1">
    <citation type="submission" date="2021-03" db="EMBL/GenBank/DDBJ databases">
        <title>Lysobacter sp. nov. isolated from soil of gangwondo yeongwol, south Korea.</title>
        <authorList>
            <person name="Kim K.R."/>
            <person name="Kim K.H."/>
            <person name="Jeon C.O."/>
        </authorList>
    </citation>
    <scope>NUCLEOTIDE SEQUENCE [LARGE SCALE GENOMIC DNA]</scope>
    <source>
        <strain evidence="1 2">R19</strain>
    </source>
</reference>
<gene>
    <name evidence="1" type="ORF">I8J32_004260</name>
</gene>
<sequence length="384" mass="43018">MFERPGFVRLTASDRPGVAQPVPERDIPPQPWGRILLGALLLFLALMAAWENQWRQFGAQPGYRNSNGAWAEQRRRIATGEGDRTVLIGSSRVLFDVQLDQWQAATGERPIQLALEGTTPVPVLEDLAADPAFTGRLLVGVAPDLFFSGFAYRGAAIKHYHQQGPSQRIGHWLSKHALEPYFAFYDPDFALPTVLERQPWWPLRPELRRHMDVRKLMVLGADRDTHLWSKVETDAQYRALAQSIWAQHFTGPPPPPMRTPEGRAALFGAQVDRAAKAVAVLRARGVPVVFVRPPSDGAYYAFEQAALPRAQTWDLLLQRTGAPGIHFEDHRALQGLELPEWSHLTHADARRFTTALAPLVVREFERQDHARQQAAATATAARTP</sequence>
<keyword evidence="2" id="KW-1185">Reference proteome</keyword>
<dbReference type="AlphaFoldDB" id="A0A974Y2C9"/>
<proteinExistence type="predicted"/>
<dbReference type="EMBL" id="CP071518">
    <property type="protein sequence ID" value="QSX79948.1"/>
    <property type="molecule type" value="Genomic_DNA"/>
</dbReference>